<proteinExistence type="predicted"/>
<gene>
    <name evidence="1" type="ORF">NLJ89_g12121</name>
</gene>
<organism evidence="1 2">
    <name type="scientific">Agrocybe chaxingu</name>
    <dbReference type="NCBI Taxonomy" id="84603"/>
    <lineage>
        <taxon>Eukaryota</taxon>
        <taxon>Fungi</taxon>
        <taxon>Dikarya</taxon>
        <taxon>Basidiomycota</taxon>
        <taxon>Agaricomycotina</taxon>
        <taxon>Agaricomycetes</taxon>
        <taxon>Agaricomycetidae</taxon>
        <taxon>Agaricales</taxon>
        <taxon>Agaricineae</taxon>
        <taxon>Strophariaceae</taxon>
        <taxon>Agrocybe</taxon>
    </lineage>
</organism>
<evidence type="ECO:0000313" key="1">
    <source>
        <dbReference type="EMBL" id="KAJ3482731.1"/>
    </source>
</evidence>
<evidence type="ECO:0000313" key="2">
    <source>
        <dbReference type="Proteomes" id="UP001148786"/>
    </source>
</evidence>
<reference evidence="1" key="1">
    <citation type="submission" date="2022-07" db="EMBL/GenBank/DDBJ databases">
        <title>Genome Sequence of Agrocybe chaxingu.</title>
        <authorList>
            <person name="Buettner E."/>
        </authorList>
    </citation>
    <scope>NUCLEOTIDE SEQUENCE</scope>
    <source>
        <strain evidence="1">MP-N11</strain>
    </source>
</reference>
<sequence>MSSSSSTQSLSSPGLAYACFPEKTSRIDMGSFAGEIARTSMGRCAYDAGLLLGGEWIDDVAEFDRACGGRGTGVICLTTLVVVDDPEPALRWYFCIGEDVRRWIDPAELWLGDLRCRGCIEKLLIDDGREEWLSNSELGVWLPNERLPCTWGESSGTICEAPEERRELTELDLRDEIEWRWARPLDDPNLLPDPLPLRPDDI</sequence>
<dbReference type="AlphaFoldDB" id="A0A9W8JMX1"/>
<name>A0A9W8JMX1_9AGAR</name>
<dbReference type="EMBL" id="JANKHO010003543">
    <property type="protein sequence ID" value="KAJ3482731.1"/>
    <property type="molecule type" value="Genomic_DNA"/>
</dbReference>
<comment type="caution">
    <text evidence="1">The sequence shown here is derived from an EMBL/GenBank/DDBJ whole genome shotgun (WGS) entry which is preliminary data.</text>
</comment>
<dbReference type="Proteomes" id="UP001148786">
    <property type="component" value="Unassembled WGS sequence"/>
</dbReference>
<keyword evidence="2" id="KW-1185">Reference proteome</keyword>
<accession>A0A9W8JMX1</accession>
<protein>
    <submittedName>
        <fullName evidence="1">Uncharacterized protein</fullName>
    </submittedName>
</protein>